<dbReference type="EMBL" id="WHVB01000007">
    <property type="protein sequence ID" value="KAF8480777.1"/>
    <property type="molecule type" value="Genomic_DNA"/>
</dbReference>
<reference evidence="1" key="2">
    <citation type="journal article" date="2020" name="Nat. Commun.">
        <title>Large-scale genome sequencing of mycorrhizal fungi provides insights into the early evolution of symbiotic traits.</title>
        <authorList>
            <person name="Miyauchi S."/>
            <person name="Kiss E."/>
            <person name="Kuo A."/>
            <person name="Drula E."/>
            <person name="Kohler A."/>
            <person name="Sanchez-Garcia M."/>
            <person name="Morin E."/>
            <person name="Andreopoulos B."/>
            <person name="Barry K.W."/>
            <person name="Bonito G."/>
            <person name="Buee M."/>
            <person name="Carver A."/>
            <person name="Chen C."/>
            <person name="Cichocki N."/>
            <person name="Clum A."/>
            <person name="Culley D."/>
            <person name="Crous P.W."/>
            <person name="Fauchery L."/>
            <person name="Girlanda M."/>
            <person name="Hayes R.D."/>
            <person name="Keri Z."/>
            <person name="LaButti K."/>
            <person name="Lipzen A."/>
            <person name="Lombard V."/>
            <person name="Magnuson J."/>
            <person name="Maillard F."/>
            <person name="Murat C."/>
            <person name="Nolan M."/>
            <person name="Ohm R.A."/>
            <person name="Pangilinan J."/>
            <person name="Pereira M.F."/>
            <person name="Perotto S."/>
            <person name="Peter M."/>
            <person name="Pfister S."/>
            <person name="Riley R."/>
            <person name="Sitrit Y."/>
            <person name="Stielow J.B."/>
            <person name="Szollosi G."/>
            <person name="Zifcakova L."/>
            <person name="Stursova M."/>
            <person name="Spatafora J.W."/>
            <person name="Tedersoo L."/>
            <person name="Vaario L.M."/>
            <person name="Yamada A."/>
            <person name="Yan M."/>
            <person name="Wang P."/>
            <person name="Xu J."/>
            <person name="Bruns T."/>
            <person name="Baldrian P."/>
            <person name="Vilgalys R."/>
            <person name="Dunand C."/>
            <person name="Henrissat B."/>
            <person name="Grigoriev I.V."/>
            <person name="Hibbett D."/>
            <person name="Nagy L.G."/>
            <person name="Martin F.M."/>
        </authorList>
    </citation>
    <scope>NUCLEOTIDE SEQUENCE</scope>
    <source>
        <strain evidence="1">Prilba</strain>
    </source>
</reference>
<organism evidence="1 2">
    <name type="scientific">Russula ochroleuca</name>
    <dbReference type="NCBI Taxonomy" id="152965"/>
    <lineage>
        <taxon>Eukaryota</taxon>
        <taxon>Fungi</taxon>
        <taxon>Dikarya</taxon>
        <taxon>Basidiomycota</taxon>
        <taxon>Agaricomycotina</taxon>
        <taxon>Agaricomycetes</taxon>
        <taxon>Russulales</taxon>
        <taxon>Russulaceae</taxon>
        <taxon>Russula</taxon>
    </lineage>
</organism>
<reference evidence="1" key="1">
    <citation type="submission" date="2019-10" db="EMBL/GenBank/DDBJ databases">
        <authorList>
            <consortium name="DOE Joint Genome Institute"/>
            <person name="Kuo A."/>
            <person name="Miyauchi S."/>
            <person name="Kiss E."/>
            <person name="Drula E."/>
            <person name="Kohler A."/>
            <person name="Sanchez-Garcia M."/>
            <person name="Andreopoulos B."/>
            <person name="Barry K.W."/>
            <person name="Bonito G."/>
            <person name="Buee M."/>
            <person name="Carver A."/>
            <person name="Chen C."/>
            <person name="Cichocki N."/>
            <person name="Clum A."/>
            <person name="Culley D."/>
            <person name="Crous P.W."/>
            <person name="Fauchery L."/>
            <person name="Girlanda M."/>
            <person name="Hayes R."/>
            <person name="Keri Z."/>
            <person name="LaButti K."/>
            <person name="Lipzen A."/>
            <person name="Lombard V."/>
            <person name="Magnuson J."/>
            <person name="Maillard F."/>
            <person name="Morin E."/>
            <person name="Murat C."/>
            <person name="Nolan M."/>
            <person name="Ohm R."/>
            <person name="Pangilinan J."/>
            <person name="Pereira M."/>
            <person name="Perotto S."/>
            <person name="Peter M."/>
            <person name="Riley R."/>
            <person name="Sitrit Y."/>
            <person name="Stielow B."/>
            <person name="Szollosi G."/>
            <person name="Zifcakova L."/>
            <person name="Stursova M."/>
            <person name="Spatafora J.W."/>
            <person name="Tedersoo L."/>
            <person name="Vaario L.-M."/>
            <person name="Yamada A."/>
            <person name="Yan M."/>
            <person name="Wang P."/>
            <person name="Xu J."/>
            <person name="Bruns T."/>
            <person name="Baldrian P."/>
            <person name="Vilgalys R."/>
            <person name="Henrissat B."/>
            <person name="Grigoriev I.V."/>
            <person name="Hibbett D."/>
            <person name="Nagy L.G."/>
            <person name="Martin F.M."/>
        </authorList>
    </citation>
    <scope>NUCLEOTIDE SEQUENCE</scope>
    <source>
        <strain evidence="1">Prilba</strain>
    </source>
</reference>
<name>A0A9P5MWS7_9AGAM</name>
<keyword evidence="2" id="KW-1185">Reference proteome</keyword>
<dbReference type="AlphaFoldDB" id="A0A9P5MWS7"/>
<evidence type="ECO:0000313" key="2">
    <source>
        <dbReference type="Proteomes" id="UP000759537"/>
    </source>
</evidence>
<sequence>MSPLPALKAAKNKGQLRSTTVSTPRLLMAAITTYISHQSLFLESLIHLTSTCPLFRILHSPGCYFYPPRSRLPRKSPPGTITVCIIGSSAPPCRSFTWFVITFLKRRDRERLVLEIQWICVSHHTQGLRLAGPRLRSCEEKQCRILGHLWCSLPAYFFFYCPTDFPFFSATFHHPSLLPSMLEARKPRRRHIRVSFFPIVTVLYSNA</sequence>
<comment type="caution">
    <text evidence="1">The sequence shown here is derived from an EMBL/GenBank/DDBJ whole genome shotgun (WGS) entry which is preliminary data.</text>
</comment>
<evidence type="ECO:0000313" key="1">
    <source>
        <dbReference type="EMBL" id="KAF8480777.1"/>
    </source>
</evidence>
<accession>A0A9P5MWS7</accession>
<gene>
    <name evidence="1" type="ORF">DFH94DRAFT_427908</name>
</gene>
<dbReference type="Proteomes" id="UP000759537">
    <property type="component" value="Unassembled WGS sequence"/>
</dbReference>
<protein>
    <submittedName>
        <fullName evidence="1">Uncharacterized protein</fullName>
    </submittedName>
</protein>
<proteinExistence type="predicted"/>